<comment type="caution">
    <text evidence="1">The sequence shown here is derived from an EMBL/GenBank/DDBJ whole genome shotgun (WGS) entry which is preliminary data.</text>
</comment>
<protein>
    <submittedName>
        <fullName evidence="1">Uncharacterized protein</fullName>
    </submittedName>
</protein>
<evidence type="ECO:0000313" key="1">
    <source>
        <dbReference type="EMBL" id="KHN80857.1"/>
    </source>
</evidence>
<reference evidence="1 2" key="1">
    <citation type="submission" date="2014-11" db="EMBL/GenBank/DDBJ databases">
        <title>Genetic blueprint of the zoonotic pathogen Toxocara canis.</title>
        <authorList>
            <person name="Zhu X.-Q."/>
            <person name="Korhonen P.K."/>
            <person name="Cai H."/>
            <person name="Young N.D."/>
            <person name="Nejsum P."/>
            <person name="von Samson-Himmelstjerna G."/>
            <person name="Boag P.R."/>
            <person name="Tan P."/>
            <person name="Li Q."/>
            <person name="Min J."/>
            <person name="Yang Y."/>
            <person name="Wang X."/>
            <person name="Fang X."/>
            <person name="Hall R.S."/>
            <person name="Hofmann A."/>
            <person name="Sternberg P.W."/>
            <person name="Jex A.R."/>
            <person name="Gasser R.B."/>
        </authorList>
    </citation>
    <scope>NUCLEOTIDE SEQUENCE [LARGE SCALE GENOMIC DNA]</scope>
    <source>
        <strain evidence="1">PN_DK_2014</strain>
    </source>
</reference>
<gene>
    <name evidence="1" type="ORF">Tcan_00109</name>
</gene>
<evidence type="ECO:0000313" key="2">
    <source>
        <dbReference type="Proteomes" id="UP000031036"/>
    </source>
</evidence>
<dbReference type="EMBL" id="JPKZ01001669">
    <property type="protein sequence ID" value="KHN80857.1"/>
    <property type="molecule type" value="Genomic_DNA"/>
</dbReference>
<keyword evidence="2" id="KW-1185">Reference proteome</keyword>
<name>A0A0B2VHA1_TOXCA</name>
<sequence>MAIKKVINALHRTMEYAQLIVVENKYSSYMRMLRTDATLFINAIASTLSFQLIASLNDKNNVLKRTLEKLPFRTTVALFIEKTSNNGSAVELMFSRLQWRSSTVRDL</sequence>
<proteinExistence type="predicted"/>
<dbReference type="Proteomes" id="UP000031036">
    <property type="component" value="Unassembled WGS sequence"/>
</dbReference>
<dbReference type="AlphaFoldDB" id="A0A0B2VHA1"/>
<organism evidence="1 2">
    <name type="scientific">Toxocara canis</name>
    <name type="common">Canine roundworm</name>
    <dbReference type="NCBI Taxonomy" id="6265"/>
    <lineage>
        <taxon>Eukaryota</taxon>
        <taxon>Metazoa</taxon>
        <taxon>Ecdysozoa</taxon>
        <taxon>Nematoda</taxon>
        <taxon>Chromadorea</taxon>
        <taxon>Rhabditida</taxon>
        <taxon>Spirurina</taxon>
        <taxon>Ascaridomorpha</taxon>
        <taxon>Ascaridoidea</taxon>
        <taxon>Toxocaridae</taxon>
        <taxon>Toxocara</taxon>
    </lineage>
</organism>
<accession>A0A0B2VHA1</accession>